<name>C5MJ10_CANTT</name>
<feature type="transmembrane region" description="Helical" evidence="1">
    <location>
        <begin position="89"/>
        <end position="108"/>
    </location>
</feature>
<dbReference type="VEuPathDB" id="FungiDB:CTRG_06053"/>
<keyword evidence="1" id="KW-1133">Transmembrane helix</keyword>
<evidence type="ECO:0000256" key="1">
    <source>
        <dbReference type="SAM" id="Phobius"/>
    </source>
</evidence>
<dbReference type="HOGENOM" id="CLU_1618787_0_0_1"/>
<keyword evidence="1" id="KW-0812">Transmembrane</keyword>
<sequence>MTYVVLSGYGMILADYARSVYLCSFIVYLFIVISVLFMLVVVPCFKNRVSIATIVILDTLSLIGNIIIAIYASYHWDSQQNIAAVVPGAIYHVLYLIILFIWSAIPVIRQSGISGLFKTRKFLYGCLFIAEPEKDDSLNPDQVSQTTEDGDFEMNDMYPKRDFL</sequence>
<evidence type="ECO:0000313" key="2">
    <source>
        <dbReference type="EMBL" id="EER30269.1"/>
    </source>
</evidence>
<dbReference type="Proteomes" id="UP000002037">
    <property type="component" value="Unassembled WGS sequence"/>
</dbReference>
<proteinExistence type="predicted"/>
<keyword evidence="1" id="KW-0472">Membrane</keyword>
<organism evidence="2 3">
    <name type="scientific">Candida tropicalis (strain ATCC MYA-3404 / T1)</name>
    <name type="common">Yeast</name>
    <dbReference type="NCBI Taxonomy" id="294747"/>
    <lineage>
        <taxon>Eukaryota</taxon>
        <taxon>Fungi</taxon>
        <taxon>Dikarya</taxon>
        <taxon>Ascomycota</taxon>
        <taxon>Saccharomycotina</taxon>
        <taxon>Pichiomycetes</taxon>
        <taxon>Debaryomycetaceae</taxon>
        <taxon>Candida/Lodderomyces clade</taxon>
        <taxon>Candida</taxon>
    </lineage>
</organism>
<keyword evidence="3" id="KW-1185">Reference proteome</keyword>
<protein>
    <recommendedName>
        <fullName evidence="4">MARVEL domain-containing protein</fullName>
    </recommendedName>
</protein>
<dbReference type="RefSeq" id="XP_002546575.1">
    <property type="nucleotide sequence ID" value="XM_002546529.1"/>
</dbReference>
<dbReference type="AlphaFoldDB" id="C5MJ10"/>
<dbReference type="GeneID" id="8298702"/>
<feature type="transmembrane region" description="Helical" evidence="1">
    <location>
        <begin position="49"/>
        <end position="74"/>
    </location>
</feature>
<dbReference type="EMBL" id="GG692405">
    <property type="protein sequence ID" value="EER30269.1"/>
    <property type="molecule type" value="Genomic_DNA"/>
</dbReference>
<accession>C5MJ10</accession>
<reference evidence="2 3" key="1">
    <citation type="journal article" date="2009" name="Nature">
        <title>Evolution of pathogenicity and sexual reproduction in eight Candida genomes.</title>
        <authorList>
            <person name="Butler G."/>
            <person name="Rasmussen M.D."/>
            <person name="Lin M.F."/>
            <person name="Santos M.A."/>
            <person name="Sakthikumar S."/>
            <person name="Munro C.A."/>
            <person name="Rheinbay E."/>
            <person name="Grabherr M."/>
            <person name="Forche A."/>
            <person name="Reedy J.L."/>
            <person name="Agrafioti I."/>
            <person name="Arnaud M.B."/>
            <person name="Bates S."/>
            <person name="Brown A.J."/>
            <person name="Brunke S."/>
            <person name="Costanzo M.C."/>
            <person name="Fitzpatrick D.A."/>
            <person name="de Groot P.W."/>
            <person name="Harris D."/>
            <person name="Hoyer L.L."/>
            <person name="Hube B."/>
            <person name="Klis F.M."/>
            <person name="Kodira C."/>
            <person name="Lennard N."/>
            <person name="Logue M.E."/>
            <person name="Martin R."/>
            <person name="Neiman A.M."/>
            <person name="Nikolaou E."/>
            <person name="Quail M.A."/>
            <person name="Quinn J."/>
            <person name="Santos M.C."/>
            <person name="Schmitzberger F.F."/>
            <person name="Sherlock G."/>
            <person name="Shah P."/>
            <person name="Silverstein K.A."/>
            <person name="Skrzypek M.S."/>
            <person name="Soll D."/>
            <person name="Staggs R."/>
            <person name="Stansfield I."/>
            <person name="Stumpf M.P."/>
            <person name="Sudbery P.E."/>
            <person name="Srikantha T."/>
            <person name="Zeng Q."/>
            <person name="Berman J."/>
            <person name="Berriman M."/>
            <person name="Heitman J."/>
            <person name="Gow N.A."/>
            <person name="Lorenz M.C."/>
            <person name="Birren B.W."/>
            <person name="Kellis M."/>
            <person name="Cuomo C.A."/>
        </authorList>
    </citation>
    <scope>NUCLEOTIDE SEQUENCE [LARGE SCALE GENOMIC DNA]</scope>
    <source>
        <strain evidence="3">ATCC MYA-3404 / T1</strain>
    </source>
</reference>
<dbReference type="KEGG" id="ctp:CTRG_06053"/>
<evidence type="ECO:0008006" key="4">
    <source>
        <dbReference type="Google" id="ProtNLM"/>
    </source>
</evidence>
<feature type="transmembrane region" description="Helical" evidence="1">
    <location>
        <begin position="19"/>
        <end position="42"/>
    </location>
</feature>
<gene>
    <name evidence="2" type="ORF">CTRG_06053</name>
</gene>
<evidence type="ECO:0000313" key="3">
    <source>
        <dbReference type="Proteomes" id="UP000002037"/>
    </source>
</evidence>